<evidence type="ECO:0000313" key="1">
    <source>
        <dbReference type="EMBL" id="MBJ7599164.1"/>
    </source>
</evidence>
<dbReference type="Pfam" id="PF06224">
    <property type="entry name" value="AlkZ-like"/>
    <property type="match status" value="1"/>
</dbReference>
<dbReference type="Proteomes" id="UP000612893">
    <property type="component" value="Unassembled WGS sequence"/>
</dbReference>
<dbReference type="EMBL" id="JAEKNR010000142">
    <property type="protein sequence ID" value="MBJ7599164.1"/>
    <property type="molecule type" value="Genomic_DNA"/>
</dbReference>
<dbReference type="InterPro" id="IPR009351">
    <property type="entry name" value="AlkZ-like"/>
</dbReference>
<dbReference type="RefSeq" id="WP_338202625.1">
    <property type="nucleotide sequence ID" value="NZ_JAEKNR010000142.1"/>
</dbReference>
<name>A0A934N9X6_9BACT</name>
<dbReference type="AlphaFoldDB" id="A0A934N9X6"/>
<proteinExistence type="predicted"/>
<sequence length="373" mass="40125">MTPAQLTWDQILAWRLRRQYLEAPAGSAIDVVRRLCGVQAQVASAAELAVGVRLPPRSPGAVARAIEERALIKTWAMRGTLHLLPADMAGAYLALIGSLKTWESPSWQKAFISAPQIEMLAEIAGEVLEGRTLSRDDLVAEVQARSHDARLAEHLRSGWAAVLKPLAWRGLLCQGPAEGNRVTFTSPRTWSPAWGGIPDQDEAARIAIPAYLGAYGPASMNAFDAWLTRGASSKRSLREWFTAAGDLLTAVEVDGERAFARSEDLEDMMGTTVSGTVRLLPAFDQYLLGPGTGDSHVVPPAHRRAVSRTAGRIVPVLVVGGRVVGTFETRESTLEITVFEDSSPVPAALLEAETARISQLMGKPLTLAVRAGP</sequence>
<dbReference type="PANTHER" id="PTHR38479">
    <property type="entry name" value="LMO0824 PROTEIN"/>
    <property type="match status" value="1"/>
</dbReference>
<reference evidence="1" key="1">
    <citation type="submission" date="2020-10" db="EMBL/GenBank/DDBJ databases">
        <title>Ca. Dormibacterota MAGs.</title>
        <authorList>
            <person name="Montgomery K."/>
        </authorList>
    </citation>
    <scope>NUCLEOTIDE SEQUENCE [LARGE SCALE GENOMIC DNA]</scope>
    <source>
        <strain evidence="1">SC8812_S17_10</strain>
    </source>
</reference>
<comment type="caution">
    <text evidence="1">The sequence shown here is derived from an EMBL/GenBank/DDBJ whole genome shotgun (WGS) entry which is preliminary data.</text>
</comment>
<evidence type="ECO:0000313" key="2">
    <source>
        <dbReference type="Proteomes" id="UP000612893"/>
    </source>
</evidence>
<gene>
    <name evidence="1" type="ORF">JF922_13960</name>
</gene>
<organism evidence="1 2">
    <name type="scientific">Candidatus Nephthysia bennettiae</name>
    <dbReference type="NCBI Taxonomy" id="3127016"/>
    <lineage>
        <taxon>Bacteria</taxon>
        <taxon>Bacillati</taxon>
        <taxon>Candidatus Dormiibacterota</taxon>
        <taxon>Candidatus Dormibacteria</taxon>
        <taxon>Candidatus Dormibacterales</taxon>
        <taxon>Candidatus Dormibacteraceae</taxon>
        <taxon>Candidatus Nephthysia</taxon>
    </lineage>
</organism>
<keyword evidence="2" id="KW-1185">Reference proteome</keyword>
<dbReference type="PANTHER" id="PTHR38479:SF2">
    <property type="entry name" value="WINGED HELIX DNA-BINDING DOMAIN-CONTAINING PROTEIN"/>
    <property type="match status" value="1"/>
</dbReference>
<accession>A0A934N9X6</accession>
<protein>
    <submittedName>
        <fullName evidence="1">AlkZ family DNA glycosylase</fullName>
    </submittedName>
</protein>